<evidence type="ECO:0000313" key="10">
    <source>
        <dbReference type="EMBL" id="GAA5192164.1"/>
    </source>
</evidence>
<keyword evidence="7 9" id="KW-0472">Membrane</keyword>
<dbReference type="EMBL" id="BAABJQ010000017">
    <property type="protein sequence ID" value="GAA5192164.1"/>
    <property type="molecule type" value="Genomic_DNA"/>
</dbReference>
<feature type="transmembrane region" description="Helical" evidence="9">
    <location>
        <begin position="133"/>
        <end position="155"/>
    </location>
</feature>
<dbReference type="Pfam" id="PF03023">
    <property type="entry name" value="MurJ"/>
    <property type="match status" value="1"/>
</dbReference>
<feature type="transmembrane region" description="Helical" evidence="9">
    <location>
        <begin position="214"/>
        <end position="232"/>
    </location>
</feature>
<feature type="region of interest" description="Disordered" evidence="8">
    <location>
        <begin position="61"/>
        <end position="83"/>
    </location>
</feature>
<evidence type="ECO:0000313" key="11">
    <source>
        <dbReference type="Proteomes" id="UP001501570"/>
    </source>
</evidence>
<feature type="transmembrane region" description="Helical" evidence="9">
    <location>
        <begin position="365"/>
        <end position="386"/>
    </location>
</feature>
<feature type="transmembrane region" description="Helical" evidence="9">
    <location>
        <begin position="279"/>
        <end position="302"/>
    </location>
</feature>
<keyword evidence="3 9" id="KW-0812">Transmembrane</keyword>
<feature type="compositionally biased region" description="Pro residues" evidence="8">
    <location>
        <begin position="1"/>
        <end position="19"/>
    </location>
</feature>
<keyword evidence="4" id="KW-0133">Cell shape</keyword>
<gene>
    <name evidence="10" type="ORF">GCM10023322_51120</name>
</gene>
<evidence type="ECO:0000256" key="6">
    <source>
        <dbReference type="ARBA" id="ARBA00022989"/>
    </source>
</evidence>
<evidence type="ECO:0000256" key="8">
    <source>
        <dbReference type="SAM" id="MobiDB-lite"/>
    </source>
</evidence>
<accession>A0ABP9S7J9</accession>
<keyword evidence="6 9" id="KW-1133">Transmembrane helix</keyword>
<evidence type="ECO:0000256" key="3">
    <source>
        <dbReference type="ARBA" id="ARBA00022692"/>
    </source>
</evidence>
<reference evidence="11" key="1">
    <citation type="journal article" date="2019" name="Int. J. Syst. Evol. Microbiol.">
        <title>The Global Catalogue of Microorganisms (GCM) 10K type strain sequencing project: providing services to taxonomists for standard genome sequencing and annotation.</title>
        <authorList>
            <consortium name="The Broad Institute Genomics Platform"/>
            <consortium name="The Broad Institute Genome Sequencing Center for Infectious Disease"/>
            <person name="Wu L."/>
            <person name="Ma J."/>
        </authorList>
    </citation>
    <scope>NUCLEOTIDE SEQUENCE [LARGE SCALE GENOMIC DNA]</scope>
    <source>
        <strain evidence="11">JCM 18304</strain>
    </source>
</reference>
<protein>
    <submittedName>
        <fullName evidence="10">Lipid II flippase MurJ</fullName>
    </submittedName>
</protein>
<feature type="transmembrane region" description="Helical" evidence="9">
    <location>
        <begin position="239"/>
        <end position="259"/>
    </location>
</feature>
<feature type="transmembrane region" description="Helical" evidence="9">
    <location>
        <begin position="476"/>
        <end position="499"/>
    </location>
</feature>
<feature type="transmembrane region" description="Helical" evidence="9">
    <location>
        <begin position="167"/>
        <end position="194"/>
    </location>
</feature>
<keyword evidence="11" id="KW-1185">Reference proteome</keyword>
<feature type="transmembrane region" description="Helical" evidence="9">
    <location>
        <begin position="323"/>
        <end position="345"/>
    </location>
</feature>
<evidence type="ECO:0000256" key="7">
    <source>
        <dbReference type="ARBA" id="ARBA00023136"/>
    </source>
</evidence>
<dbReference type="InterPro" id="IPR004268">
    <property type="entry name" value="MurJ"/>
</dbReference>
<dbReference type="Proteomes" id="UP001501570">
    <property type="component" value="Unassembled WGS sequence"/>
</dbReference>
<feature type="transmembrane region" description="Helical" evidence="9">
    <location>
        <begin position="406"/>
        <end position="429"/>
    </location>
</feature>
<dbReference type="RefSeq" id="WP_345633677.1">
    <property type="nucleotide sequence ID" value="NZ_BAABJQ010000017.1"/>
</dbReference>
<comment type="caution">
    <text evidence="10">The sequence shown here is derived from an EMBL/GenBank/DDBJ whole genome shotgun (WGS) entry which is preliminary data.</text>
</comment>
<evidence type="ECO:0000256" key="1">
    <source>
        <dbReference type="ARBA" id="ARBA00004651"/>
    </source>
</evidence>
<feature type="transmembrane region" description="Helical" evidence="9">
    <location>
        <begin position="505"/>
        <end position="527"/>
    </location>
</feature>
<proteinExistence type="predicted"/>
<keyword evidence="5" id="KW-0573">Peptidoglycan synthesis</keyword>
<sequence>MTVTPPVPGAPPGSEPPAPAVAASPVDAAVPNGVTAGSEAAAQSAAGNGAAAGNGSALGAAAGNGAGPPSGASPRTASGEPAPPRIARSAALIASLTALSRMVGFGRILVFTYALGATTLGDIYQAANTTPNIIFEIVANGALAALVVPLVAGAASRHDRQEVSQTASGLLTWILLLLVPAALVVEAIAHPLIWLLYPRHTPDAMRVGTEMLRVFAPQLPLYGVGIVISGVLQAHRRFAWPVLAPLLSSLTVIGVYLTFAAVEPGRVDIPHVGRAGQLILSVGTTLGVVVLSMSMTIPLRRLGLRLRPTLRLNDQVRKSVRELAWVAVITAAAQQLTLALLIALANWDTPKGSLVHFTQAQTVYLVPWAVLAVPVATSAYPALATAVANGAAQRFRDTLASATRSVLLLSALGAAALVALAWPMAWILAHLGRSAGSAPHVGSLSGGIIGFAPGLLGYGVFALHSRALYARRDNRWAALAMVIGWGGAAAVAVVASVVLPAVDRVPALTASNSTGMLLLGGVIATFVRRRVGAGALAGVRRAAGTAVLAGTLAAAAGIAVRWPLTGADGTPGYLRVALSGMLSGVAVVVVFVGVVMLVDRHDAGPMLTRLLNRVRPARRAGAARLSGGAGAPPEKTEGDR</sequence>
<evidence type="ECO:0000256" key="2">
    <source>
        <dbReference type="ARBA" id="ARBA00022475"/>
    </source>
</evidence>
<evidence type="ECO:0000256" key="9">
    <source>
        <dbReference type="SAM" id="Phobius"/>
    </source>
</evidence>
<dbReference type="PANTHER" id="PTHR47019">
    <property type="entry name" value="LIPID II FLIPPASE MURJ"/>
    <property type="match status" value="1"/>
</dbReference>
<feature type="transmembrane region" description="Helical" evidence="9">
    <location>
        <begin position="576"/>
        <end position="598"/>
    </location>
</feature>
<feature type="transmembrane region" description="Helical" evidence="9">
    <location>
        <begin position="441"/>
        <end position="464"/>
    </location>
</feature>
<evidence type="ECO:0000256" key="4">
    <source>
        <dbReference type="ARBA" id="ARBA00022960"/>
    </source>
</evidence>
<evidence type="ECO:0000256" key="5">
    <source>
        <dbReference type="ARBA" id="ARBA00022984"/>
    </source>
</evidence>
<feature type="compositionally biased region" description="Low complexity" evidence="8">
    <location>
        <begin position="69"/>
        <end position="83"/>
    </location>
</feature>
<dbReference type="InterPro" id="IPR051050">
    <property type="entry name" value="Lipid_II_flippase_MurJ/MviN"/>
</dbReference>
<keyword evidence="2" id="KW-1003">Cell membrane</keyword>
<comment type="subcellular location">
    <subcellularLocation>
        <location evidence="1">Cell membrane</location>
        <topology evidence="1">Multi-pass membrane protein</topology>
    </subcellularLocation>
</comment>
<feature type="transmembrane region" description="Helical" evidence="9">
    <location>
        <begin position="539"/>
        <end position="564"/>
    </location>
</feature>
<feature type="region of interest" description="Disordered" evidence="8">
    <location>
        <begin position="1"/>
        <end position="25"/>
    </location>
</feature>
<organism evidence="10 11">
    <name type="scientific">Rugosimonospora acidiphila</name>
    <dbReference type="NCBI Taxonomy" id="556531"/>
    <lineage>
        <taxon>Bacteria</taxon>
        <taxon>Bacillati</taxon>
        <taxon>Actinomycetota</taxon>
        <taxon>Actinomycetes</taxon>
        <taxon>Micromonosporales</taxon>
        <taxon>Micromonosporaceae</taxon>
        <taxon>Rugosimonospora</taxon>
    </lineage>
</organism>
<dbReference type="PRINTS" id="PR01806">
    <property type="entry name" value="VIRFACTRMVIN"/>
</dbReference>
<feature type="transmembrane region" description="Helical" evidence="9">
    <location>
        <begin position="108"/>
        <end position="127"/>
    </location>
</feature>
<name>A0ABP9S7J9_9ACTN</name>
<dbReference type="PANTHER" id="PTHR47019:SF1">
    <property type="entry name" value="LIPID II FLIPPASE MURJ"/>
    <property type="match status" value="1"/>
</dbReference>